<dbReference type="Pfam" id="PF03073">
    <property type="entry name" value="TspO_MBR"/>
    <property type="match status" value="1"/>
</dbReference>
<keyword evidence="5 6" id="KW-0472">Membrane</keyword>
<dbReference type="InterPro" id="IPR004307">
    <property type="entry name" value="TspO_MBR"/>
</dbReference>
<evidence type="ECO:0000256" key="2">
    <source>
        <dbReference type="ARBA" id="ARBA00007524"/>
    </source>
</evidence>
<protein>
    <submittedName>
        <fullName evidence="7">Tryptophan-rich sensory protein</fullName>
    </submittedName>
</protein>
<dbReference type="STRING" id="83401.SAMN05421742_10114"/>
<gene>
    <name evidence="7" type="ORF">SAMN05421742_10114</name>
</gene>
<evidence type="ECO:0000256" key="1">
    <source>
        <dbReference type="ARBA" id="ARBA00004141"/>
    </source>
</evidence>
<evidence type="ECO:0000256" key="3">
    <source>
        <dbReference type="ARBA" id="ARBA00022692"/>
    </source>
</evidence>
<name>A0A1G7TK25_9PROT</name>
<feature type="transmembrane region" description="Helical" evidence="6">
    <location>
        <begin position="47"/>
        <end position="66"/>
    </location>
</feature>
<keyword evidence="3 6" id="KW-0812">Transmembrane</keyword>
<reference evidence="8" key="1">
    <citation type="submission" date="2016-10" db="EMBL/GenBank/DDBJ databases">
        <authorList>
            <person name="Varghese N."/>
            <person name="Submissions S."/>
        </authorList>
    </citation>
    <scope>NUCLEOTIDE SEQUENCE [LARGE SCALE GENOMIC DNA]</scope>
    <source>
        <strain evidence="8">930I</strain>
    </source>
</reference>
<dbReference type="InterPro" id="IPR038330">
    <property type="entry name" value="TspO/MBR-related_sf"/>
</dbReference>
<sequence>MDLAAVLAALAFILVNFVAASSAAIYKPDSWYENLRKPRWNPPNKVFPIAWAFFYSLLALGGWLAWQGAEGGEATMPLMIYGVHMALNARWSYFFFGMKRIDLSLMEATLMWLSILATILAFFPVDPVAAWVLVPYLGWVTFATILNTAILLLNRPGKQGGGVRRPADTGLADDD</sequence>
<dbReference type="AlphaFoldDB" id="A0A1G7TK25"/>
<dbReference type="GO" id="GO:0033013">
    <property type="term" value="P:tetrapyrrole metabolic process"/>
    <property type="evidence" value="ECO:0007669"/>
    <property type="project" value="UniProtKB-ARBA"/>
</dbReference>
<dbReference type="GO" id="GO:0016020">
    <property type="term" value="C:membrane"/>
    <property type="evidence" value="ECO:0007669"/>
    <property type="project" value="UniProtKB-SubCell"/>
</dbReference>
<dbReference type="EMBL" id="FNCV01000001">
    <property type="protein sequence ID" value="SDG35364.1"/>
    <property type="molecule type" value="Genomic_DNA"/>
</dbReference>
<evidence type="ECO:0000256" key="5">
    <source>
        <dbReference type="ARBA" id="ARBA00023136"/>
    </source>
</evidence>
<dbReference type="FunFam" id="1.20.1260.100:FF:000001">
    <property type="entry name" value="translocator protein 2"/>
    <property type="match status" value="1"/>
</dbReference>
<keyword evidence="4 6" id="KW-1133">Transmembrane helix</keyword>
<comment type="subcellular location">
    <subcellularLocation>
        <location evidence="1">Membrane</location>
        <topology evidence="1">Multi-pass membrane protein</topology>
    </subcellularLocation>
</comment>
<evidence type="ECO:0000313" key="8">
    <source>
        <dbReference type="Proteomes" id="UP000217076"/>
    </source>
</evidence>
<dbReference type="PANTHER" id="PTHR10057:SF0">
    <property type="entry name" value="TRANSLOCATOR PROTEIN"/>
    <property type="match status" value="1"/>
</dbReference>
<keyword evidence="8" id="KW-1185">Reference proteome</keyword>
<comment type="similarity">
    <text evidence="2">Belongs to the TspO/BZRP family.</text>
</comment>
<evidence type="ECO:0000313" key="7">
    <source>
        <dbReference type="EMBL" id="SDG35364.1"/>
    </source>
</evidence>
<feature type="transmembrane region" description="Helical" evidence="6">
    <location>
        <begin position="129"/>
        <end position="153"/>
    </location>
</feature>
<dbReference type="Gene3D" id="1.20.1260.100">
    <property type="entry name" value="TspO/MBR protein"/>
    <property type="match status" value="1"/>
</dbReference>
<dbReference type="PIRSF" id="PIRSF005859">
    <property type="entry name" value="PBR"/>
    <property type="match status" value="1"/>
</dbReference>
<dbReference type="RefSeq" id="WP_245689150.1">
    <property type="nucleotide sequence ID" value="NZ_FNCV01000001.1"/>
</dbReference>
<evidence type="ECO:0000256" key="6">
    <source>
        <dbReference type="SAM" id="Phobius"/>
    </source>
</evidence>
<evidence type="ECO:0000256" key="4">
    <source>
        <dbReference type="ARBA" id="ARBA00022989"/>
    </source>
</evidence>
<organism evidence="7 8">
    <name type="scientific">Roseospirillum parvum</name>
    <dbReference type="NCBI Taxonomy" id="83401"/>
    <lineage>
        <taxon>Bacteria</taxon>
        <taxon>Pseudomonadati</taxon>
        <taxon>Pseudomonadota</taxon>
        <taxon>Alphaproteobacteria</taxon>
        <taxon>Rhodospirillales</taxon>
        <taxon>Rhodospirillaceae</taxon>
        <taxon>Roseospirillum</taxon>
    </lineage>
</organism>
<feature type="transmembrane region" description="Helical" evidence="6">
    <location>
        <begin position="103"/>
        <end position="123"/>
    </location>
</feature>
<proteinExistence type="inferred from homology"/>
<accession>A0A1G7TK25</accession>
<dbReference type="CDD" id="cd15904">
    <property type="entry name" value="TSPO_MBR"/>
    <property type="match status" value="1"/>
</dbReference>
<dbReference type="PANTHER" id="PTHR10057">
    <property type="entry name" value="PERIPHERAL-TYPE BENZODIAZEPINE RECEPTOR"/>
    <property type="match status" value="1"/>
</dbReference>
<dbReference type="Proteomes" id="UP000217076">
    <property type="component" value="Unassembled WGS sequence"/>
</dbReference>